<dbReference type="EMBL" id="MAYS01000057">
    <property type="protein sequence ID" value="OFC63615.1"/>
    <property type="molecule type" value="Genomic_DNA"/>
</dbReference>
<dbReference type="Pfam" id="PF07128">
    <property type="entry name" value="DUF1380"/>
    <property type="match status" value="1"/>
</dbReference>
<dbReference type="Proteomes" id="UP000243534">
    <property type="component" value="Unassembled WGS sequence"/>
</dbReference>
<evidence type="ECO:0000313" key="2">
    <source>
        <dbReference type="Proteomes" id="UP000243534"/>
    </source>
</evidence>
<proteinExistence type="predicted"/>
<organism evidence="1 2">
    <name type="scientific">Candidatus Erwinia dacicola</name>
    <dbReference type="NCBI Taxonomy" id="252393"/>
    <lineage>
        <taxon>Bacteria</taxon>
        <taxon>Pseudomonadati</taxon>
        <taxon>Pseudomonadota</taxon>
        <taxon>Gammaproteobacteria</taxon>
        <taxon>Enterobacterales</taxon>
        <taxon>Erwiniaceae</taxon>
        <taxon>Erwinia</taxon>
    </lineage>
</organism>
<dbReference type="AlphaFoldDB" id="A0A1E7Z4N9"/>
<gene>
    <name evidence="1" type="ORF">BBW68_00725</name>
</gene>
<sequence>MMYGTRKEINEKLKRAFTNSEPLAVLVWSRETVTDIIDEELTDAEADRLLCRIGGVAFYGHAAEGISRHTLSEWLRSDRKTIQTVTVDAGLLKKITERAQRALLSEEGSAWDAGNDCPPGVREGLDDVARMLTLLAA</sequence>
<name>A0A1E7Z4N9_9GAMM</name>
<evidence type="ECO:0008006" key="3">
    <source>
        <dbReference type="Google" id="ProtNLM"/>
    </source>
</evidence>
<dbReference type="InterPro" id="IPR009811">
    <property type="entry name" value="DUF1380"/>
</dbReference>
<dbReference type="OrthoDB" id="6547742at2"/>
<comment type="caution">
    <text evidence="1">The sequence shown here is derived from an EMBL/GenBank/DDBJ whole genome shotgun (WGS) entry which is preliminary data.</text>
</comment>
<accession>A0A1E7Z4N9</accession>
<protein>
    <recommendedName>
        <fullName evidence="3">DUF1380 domain-containing protein</fullName>
    </recommendedName>
</protein>
<evidence type="ECO:0000313" key="1">
    <source>
        <dbReference type="EMBL" id="OFC63615.1"/>
    </source>
</evidence>
<reference evidence="1 2" key="1">
    <citation type="submission" date="2016-07" db="EMBL/GenBank/DDBJ databases">
        <authorList>
            <person name="Yuval B."/>
        </authorList>
    </citation>
    <scope>NUCLEOTIDE SEQUENCE [LARGE SCALE GENOMIC DNA]</scope>
    <source>
        <strain evidence="1 2">IL</strain>
    </source>
</reference>